<keyword evidence="1" id="KW-0805">Transcription regulation</keyword>
<evidence type="ECO:0000259" key="5">
    <source>
        <dbReference type="PROSITE" id="PS51118"/>
    </source>
</evidence>
<dbReference type="Gene3D" id="1.10.10.10">
    <property type="entry name" value="Winged helix-like DNA-binding domain superfamily/Winged helix DNA-binding domain"/>
    <property type="match status" value="1"/>
</dbReference>
<evidence type="ECO:0000256" key="4">
    <source>
        <dbReference type="SAM" id="MobiDB-lite"/>
    </source>
</evidence>
<keyword evidence="7" id="KW-1185">Reference proteome</keyword>
<keyword evidence="2" id="KW-0238">DNA-binding</keyword>
<reference evidence="6 7" key="1">
    <citation type="submission" date="2019-08" db="EMBL/GenBank/DDBJ databases">
        <title>Bradyrhizobium hipponensis sp. nov., a rhizobium isolated from a Lupinus angustifolius root nodule in Tunisia.</title>
        <authorList>
            <person name="Off K."/>
            <person name="Rejili M."/>
            <person name="Mars M."/>
            <person name="Brachmann A."/>
            <person name="Marin M."/>
        </authorList>
    </citation>
    <scope>NUCLEOTIDE SEQUENCE [LARGE SCALE GENOMIC DNA]</scope>
    <source>
        <strain evidence="6 7">CTAW11</strain>
    </source>
</reference>
<evidence type="ECO:0000313" key="7">
    <source>
        <dbReference type="Proteomes" id="UP000324853"/>
    </source>
</evidence>
<dbReference type="Pfam" id="PF01638">
    <property type="entry name" value="HxlR"/>
    <property type="match status" value="1"/>
</dbReference>
<dbReference type="InterPro" id="IPR036388">
    <property type="entry name" value="WH-like_DNA-bd_sf"/>
</dbReference>
<evidence type="ECO:0000313" key="6">
    <source>
        <dbReference type="EMBL" id="TYL87439.1"/>
    </source>
</evidence>
<gene>
    <name evidence="6" type="ORF">FXB38_04795</name>
</gene>
<dbReference type="SUPFAM" id="SSF46785">
    <property type="entry name" value="Winged helix' DNA-binding domain"/>
    <property type="match status" value="1"/>
</dbReference>
<dbReference type="PROSITE" id="PS51118">
    <property type="entry name" value="HTH_HXLR"/>
    <property type="match status" value="1"/>
</dbReference>
<dbReference type="GO" id="GO:0003677">
    <property type="term" value="F:DNA binding"/>
    <property type="evidence" value="ECO:0007669"/>
    <property type="project" value="UniProtKB-KW"/>
</dbReference>
<evidence type="ECO:0000256" key="1">
    <source>
        <dbReference type="ARBA" id="ARBA00023015"/>
    </source>
</evidence>
<dbReference type="Proteomes" id="UP000324853">
    <property type="component" value="Unassembled WGS sequence"/>
</dbReference>
<sequence length="304" mass="33810">MWTGRLALPSLFFGLAIPAAGDYIGHMSASYGQFCPIAKASEIFATRWTPLIVRELMTGVHSFNDIHRGLPLISRAVLIARLRELEDHGVIERRPRGAEGAGHDYWLTPAGDGLRVVMHALGQWGMTYTHDRIKRSDLDPALLIWGLRKRVDLSSLPDRRVVLRFEFSGVPASRTKFRIMWLILGRSGVDVCMKDPGFAIDLTLRGNIRDYVEVYLGHTNWRDVAGTALQLDGDLQIARAFPVWLRFETVNGLNAPAPHLSAGPASVQTDHSDRLPSDPSGMRARSSGGPRATDRRRAYDAPPR</sequence>
<feature type="compositionally biased region" description="Basic and acidic residues" evidence="4">
    <location>
        <begin position="292"/>
        <end position="304"/>
    </location>
</feature>
<dbReference type="PANTHER" id="PTHR33204:SF18">
    <property type="entry name" value="TRANSCRIPTIONAL REGULATORY PROTEIN"/>
    <property type="match status" value="1"/>
</dbReference>
<evidence type="ECO:0000256" key="3">
    <source>
        <dbReference type="ARBA" id="ARBA00023163"/>
    </source>
</evidence>
<dbReference type="AlphaFoldDB" id="A0A5S4WZJ9"/>
<dbReference type="InterPro" id="IPR036390">
    <property type="entry name" value="WH_DNA-bd_sf"/>
</dbReference>
<comment type="caution">
    <text evidence="6">The sequence shown here is derived from an EMBL/GenBank/DDBJ whole genome shotgun (WGS) entry which is preliminary data.</text>
</comment>
<protein>
    <submittedName>
        <fullName evidence="6">Helix-turn-helix transcriptional regulator</fullName>
    </submittedName>
</protein>
<evidence type="ECO:0000256" key="2">
    <source>
        <dbReference type="ARBA" id="ARBA00023125"/>
    </source>
</evidence>
<feature type="domain" description="HTH hxlR-type" evidence="5">
    <location>
        <begin position="35"/>
        <end position="133"/>
    </location>
</feature>
<name>A0A5S4WZJ9_9BRAD</name>
<dbReference type="OrthoDB" id="9782219at2"/>
<dbReference type="InterPro" id="IPR002577">
    <property type="entry name" value="HTH_HxlR"/>
</dbReference>
<keyword evidence="3" id="KW-0804">Transcription</keyword>
<dbReference type="PANTHER" id="PTHR33204">
    <property type="entry name" value="TRANSCRIPTIONAL REGULATOR, MARR FAMILY"/>
    <property type="match status" value="1"/>
</dbReference>
<proteinExistence type="predicted"/>
<feature type="region of interest" description="Disordered" evidence="4">
    <location>
        <begin position="259"/>
        <end position="304"/>
    </location>
</feature>
<accession>A0A5S4WZJ9</accession>
<dbReference type="EMBL" id="VSSR01000008">
    <property type="protein sequence ID" value="TYL87439.1"/>
    <property type="molecule type" value="Genomic_DNA"/>
</dbReference>
<organism evidence="6 7">
    <name type="scientific">Bradyrhizobium cytisi</name>
    <dbReference type="NCBI Taxonomy" id="515489"/>
    <lineage>
        <taxon>Bacteria</taxon>
        <taxon>Pseudomonadati</taxon>
        <taxon>Pseudomonadota</taxon>
        <taxon>Alphaproteobacteria</taxon>
        <taxon>Hyphomicrobiales</taxon>
        <taxon>Nitrobacteraceae</taxon>
        <taxon>Bradyrhizobium</taxon>
    </lineage>
</organism>